<dbReference type="CDD" id="cd00082">
    <property type="entry name" value="HisKA"/>
    <property type="match status" value="1"/>
</dbReference>
<dbReference type="Pfam" id="PF00072">
    <property type="entry name" value="Response_reg"/>
    <property type="match status" value="1"/>
</dbReference>
<comment type="catalytic activity">
    <reaction evidence="1">
        <text>ATP + protein L-histidine = ADP + protein N-phospho-L-histidine.</text>
        <dbReference type="EC" id="2.7.13.3"/>
    </reaction>
</comment>
<feature type="modified residue" description="4-aspartylphosphate" evidence="7">
    <location>
        <position position="1133"/>
    </location>
</feature>
<dbReference type="Gene3D" id="2.130.10.10">
    <property type="entry name" value="YVTN repeat-like/Quinoprotein amine dehydrogenase"/>
    <property type="match status" value="3"/>
</dbReference>
<dbReference type="InterPro" id="IPR036890">
    <property type="entry name" value="HATPase_C_sf"/>
</dbReference>
<keyword evidence="9" id="KW-0812">Transmembrane</keyword>
<dbReference type="InterPro" id="IPR011110">
    <property type="entry name" value="Reg_prop"/>
</dbReference>
<dbReference type="InterPro" id="IPR005467">
    <property type="entry name" value="His_kinase_dom"/>
</dbReference>
<dbReference type="SUPFAM" id="SSF46689">
    <property type="entry name" value="Homeodomain-like"/>
    <property type="match status" value="1"/>
</dbReference>
<dbReference type="SMART" id="SM00448">
    <property type="entry name" value="REC"/>
    <property type="match status" value="1"/>
</dbReference>
<dbReference type="EC" id="2.7.13.3" evidence="2"/>
<dbReference type="PROSITE" id="PS01124">
    <property type="entry name" value="HTH_ARAC_FAMILY_2"/>
    <property type="match status" value="1"/>
</dbReference>
<dbReference type="InterPro" id="IPR036097">
    <property type="entry name" value="HisK_dim/P_sf"/>
</dbReference>
<dbReference type="Pfam" id="PF12833">
    <property type="entry name" value="HTH_18"/>
    <property type="match status" value="1"/>
</dbReference>
<evidence type="ECO:0000256" key="9">
    <source>
        <dbReference type="SAM" id="Phobius"/>
    </source>
</evidence>
<dbReference type="Gene3D" id="3.30.565.10">
    <property type="entry name" value="Histidine kinase-like ATPase, C-terminal domain"/>
    <property type="match status" value="1"/>
</dbReference>
<dbReference type="Proteomes" id="UP000183253">
    <property type="component" value="Unassembled WGS sequence"/>
</dbReference>
<dbReference type="SMART" id="SM00342">
    <property type="entry name" value="HTH_ARAC"/>
    <property type="match status" value="1"/>
</dbReference>
<dbReference type="PANTHER" id="PTHR43547:SF2">
    <property type="entry name" value="HYBRID SIGNAL TRANSDUCTION HISTIDINE KINASE C"/>
    <property type="match status" value="1"/>
</dbReference>
<keyword evidence="15" id="KW-1185">Reference proteome</keyword>
<dbReference type="InterPro" id="IPR003594">
    <property type="entry name" value="HATPase_dom"/>
</dbReference>
<evidence type="ECO:0000256" key="2">
    <source>
        <dbReference type="ARBA" id="ARBA00012438"/>
    </source>
</evidence>
<evidence type="ECO:0000259" key="13">
    <source>
        <dbReference type="PROSITE" id="PS50110"/>
    </source>
</evidence>
<dbReference type="SUPFAM" id="SSF47384">
    <property type="entry name" value="Homodimeric domain of signal transducing histidine kinase"/>
    <property type="match status" value="1"/>
</dbReference>
<evidence type="ECO:0000256" key="4">
    <source>
        <dbReference type="ARBA" id="ARBA00023015"/>
    </source>
</evidence>
<keyword evidence="9" id="KW-1133">Transmembrane helix</keyword>
<dbReference type="Gene3D" id="3.40.50.2300">
    <property type="match status" value="1"/>
</dbReference>
<dbReference type="GO" id="GO:0043565">
    <property type="term" value="F:sequence-specific DNA binding"/>
    <property type="evidence" value="ECO:0007669"/>
    <property type="project" value="InterPro"/>
</dbReference>
<dbReference type="InterPro" id="IPR018060">
    <property type="entry name" value="HTH_AraC"/>
</dbReference>
<dbReference type="InterPro" id="IPR009057">
    <property type="entry name" value="Homeodomain-like_sf"/>
</dbReference>
<evidence type="ECO:0000256" key="6">
    <source>
        <dbReference type="ARBA" id="ARBA00023163"/>
    </source>
</evidence>
<dbReference type="CDD" id="cd00075">
    <property type="entry name" value="HATPase"/>
    <property type="match status" value="1"/>
</dbReference>
<feature type="domain" description="HTH araC/xylS-type" evidence="11">
    <location>
        <begin position="1233"/>
        <end position="1332"/>
    </location>
</feature>
<dbReference type="SMART" id="SM00388">
    <property type="entry name" value="HisKA"/>
    <property type="match status" value="1"/>
</dbReference>
<keyword evidence="4" id="KW-0805">Transcription regulation</keyword>
<dbReference type="InterPro" id="IPR011123">
    <property type="entry name" value="Y_Y_Y"/>
</dbReference>
<dbReference type="InterPro" id="IPR003661">
    <property type="entry name" value="HisK_dim/P_dom"/>
</dbReference>
<dbReference type="Gene3D" id="1.10.287.130">
    <property type="match status" value="1"/>
</dbReference>
<evidence type="ECO:0000259" key="12">
    <source>
        <dbReference type="PROSITE" id="PS50109"/>
    </source>
</evidence>
<dbReference type="PRINTS" id="PR00344">
    <property type="entry name" value="BCTRLSENSOR"/>
</dbReference>
<evidence type="ECO:0000256" key="8">
    <source>
        <dbReference type="SAM" id="MobiDB-lite"/>
    </source>
</evidence>
<evidence type="ECO:0000256" key="1">
    <source>
        <dbReference type="ARBA" id="ARBA00000085"/>
    </source>
</evidence>
<gene>
    <name evidence="14" type="ORF">SAMN05444145_102202</name>
</gene>
<protein>
    <recommendedName>
        <fullName evidence="2">histidine kinase</fullName>
        <ecNumber evidence="2">2.7.13.3</ecNumber>
    </recommendedName>
</protein>
<dbReference type="Gene3D" id="1.10.10.60">
    <property type="entry name" value="Homeodomain-like"/>
    <property type="match status" value="1"/>
</dbReference>
<evidence type="ECO:0000256" key="7">
    <source>
        <dbReference type="PROSITE-ProRule" id="PRU00169"/>
    </source>
</evidence>
<keyword evidence="6" id="KW-0804">Transcription</keyword>
<dbReference type="GO" id="GO:0000155">
    <property type="term" value="F:phosphorelay sensor kinase activity"/>
    <property type="evidence" value="ECO:0007669"/>
    <property type="project" value="InterPro"/>
</dbReference>
<name>A0A1H3ZFV7_9BACT</name>
<dbReference type="InterPro" id="IPR001789">
    <property type="entry name" value="Sig_transdc_resp-reg_receiver"/>
</dbReference>
<dbReference type="FunFam" id="1.10.287.130:FF:000045">
    <property type="entry name" value="Two-component system sensor histidine kinase/response regulator"/>
    <property type="match status" value="1"/>
</dbReference>
<dbReference type="Gene3D" id="2.60.40.10">
    <property type="entry name" value="Immunoglobulins"/>
    <property type="match status" value="1"/>
</dbReference>
<evidence type="ECO:0000313" key="15">
    <source>
        <dbReference type="Proteomes" id="UP000183253"/>
    </source>
</evidence>
<dbReference type="PROSITE" id="PS50109">
    <property type="entry name" value="HIS_KIN"/>
    <property type="match status" value="1"/>
</dbReference>
<evidence type="ECO:0000313" key="14">
    <source>
        <dbReference type="EMBL" id="SEA22673.1"/>
    </source>
</evidence>
<dbReference type="CDD" id="cd17574">
    <property type="entry name" value="REC_OmpR"/>
    <property type="match status" value="1"/>
</dbReference>
<keyword evidence="9" id="KW-0472">Membrane</keyword>
<keyword evidence="10" id="KW-0732">Signal</keyword>
<dbReference type="PROSITE" id="PS50110">
    <property type="entry name" value="RESPONSE_REGULATORY"/>
    <property type="match status" value="1"/>
</dbReference>
<feature type="signal peptide" evidence="10">
    <location>
        <begin position="1"/>
        <end position="28"/>
    </location>
</feature>
<feature type="region of interest" description="Disordered" evidence="8">
    <location>
        <begin position="1062"/>
        <end position="1081"/>
    </location>
</feature>
<organism evidence="14 15">
    <name type="scientific">Alistipes timonensis JC136</name>
    <dbReference type="NCBI Taxonomy" id="1033731"/>
    <lineage>
        <taxon>Bacteria</taxon>
        <taxon>Pseudomonadati</taxon>
        <taxon>Bacteroidota</taxon>
        <taxon>Bacteroidia</taxon>
        <taxon>Bacteroidales</taxon>
        <taxon>Rikenellaceae</taxon>
        <taxon>Alistipes</taxon>
    </lineage>
</organism>
<accession>A0A1H3ZFV7</accession>
<dbReference type="PANTHER" id="PTHR43547">
    <property type="entry name" value="TWO-COMPONENT HISTIDINE KINASE"/>
    <property type="match status" value="1"/>
</dbReference>
<dbReference type="InterPro" id="IPR011006">
    <property type="entry name" value="CheY-like_superfamily"/>
</dbReference>
<keyword evidence="14" id="KW-0808">Transferase</keyword>
<dbReference type="InterPro" id="IPR013783">
    <property type="entry name" value="Ig-like_fold"/>
</dbReference>
<dbReference type="InterPro" id="IPR015943">
    <property type="entry name" value="WD40/YVTN_repeat-like_dom_sf"/>
</dbReference>
<evidence type="ECO:0000256" key="5">
    <source>
        <dbReference type="ARBA" id="ARBA00023125"/>
    </source>
</evidence>
<dbReference type="InterPro" id="IPR018062">
    <property type="entry name" value="HTH_AraC-typ_CS"/>
</dbReference>
<keyword evidence="3 7" id="KW-0597">Phosphoprotein</keyword>
<dbReference type="EMBL" id="FNRI01000002">
    <property type="protein sequence ID" value="SEA22673.1"/>
    <property type="molecule type" value="Genomic_DNA"/>
</dbReference>
<feature type="transmembrane region" description="Helical" evidence="9">
    <location>
        <begin position="797"/>
        <end position="816"/>
    </location>
</feature>
<dbReference type="Pfam" id="PF07495">
    <property type="entry name" value="Y_Y_Y"/>
    <property type="match status" value="1"/>
</dbReference>
<proteinExistence type="predicted"/>
<dbReference type="SUPFAM" id="SSF52172">
    <property type="entry name" value="CheY-like"/>
    <property type="match status" value="1"/>
</dbReference>
<evidence type="ECO:0000259" key="11">
    <source>
        <dbReference type="PROSITE" id="PS01124"/>
    </source>
</evidence>
<dbReference type="SUPFAM" id="SSF55874">
    <property type="entry name" value="ATPase domain of HSP90 chaperone/DNA topoisomerase II/histidine kinase"/>
    <property type="match status" value="1"/>
</dbReference>
<dbReference type="SMART" id="SM00387">
    <property type="entry name" value="HATPase_c"/>
    <property type="match status" value="1"/>
</dbReference>
<dbReference type="STRING" id="1033731.SAMN05444145_102202"/>
<dbReference type="Pfam" id="PF07494">
    <property type="entry name" value="Reg_prop"/>
    <property type="match status" value="3"/>
</dbReference>
<feature type="domain" description="Histidine kinase" evidence="12">
    <location>
        <begin position="848"/>
        <end position="1058"/>
    </location>
</feature>
<feature type="domain" description="Response regulatory" evidence="13">
    <location>
        <begin position="1085"/>
        <end position="1200"/>
    </location>
</feature>
<sequence length="1336" mass="150091">MRPNRQTAKRAAGIFLCLLALFTVVPHAAAVNPGSRYFTHLKTTDSGLSYNCVHAIIQDARGFIWLGTSDGLNRYDGMRFRTFHKNELGGNSGFIVSLCEDNRGNIWIGTDSGVVLYDAETDRFRALDTPSDRGTVIHNKVTTIKKDRQGVIWMAVNNQGLFSCDPESGALKNYFVEEGRQTLPANITSFCFDVNNECWLSLYFSNLYHADKTLTEATPVEFGDRGQLFRNDNIIEIIESPYNTLYVASVDKGVCEIAPHSNKLRMLIPNAENRYVPESLFPGRDGELWAATTKGIYVYNPGSGETIRLKADRQDKFSLSDSHTLSVLVDDSDGIWIGTNAGGVNYSGAFHQNFDKYYIVRDEPLANCLVRGFADDGEGRLWITTEKSGLMTYSLKTGELQKYRNAQLPEALFGINHDDGKLWLGSFQGLYRLDLKTGMVKVYSRRDESSNLHDNKIYSIYKTSEGDLLVGTTLGMLRYDRAGDSFTSIPVFEGMFITDITEDTSGDLWVATYANGLIRYDPAAGAIVRSYTYAAGNPRTLPSNKVLSVFRDSIGRIWATTFSAGFCLYDEQNDDFVVYDQALLGAGNLPSDINYRIVEDDSGNLWISTNKGLICFTPATLETKAYTTTDGLLNNEFNYNAGFKTSDGTLYFGSSDGFVRFNPRMFHTDTRVPEIVITDLRIGERIVKAGDSGSPLKCNIDQTQHIALNARQNSFGFEFALLGFASPASNTILCRLEGYDTRWRRVSENNTIFYSNIPAGSYRLQVKGVNSNGIWNDRHPAVEITVAQRFYKSTPAILLYILLLVVMSILVSHYFYRKAMNRERQRQSEYKRAREIELFNEKMTFFSNIVHEIKTPLTLIRTPLQNILASESCSEEAREDLMVINNNTEYLSQLVKELLDFVKIECHGYMLNCGNIDLIEKIGFLCFNFAETAKANNIRLTFRHEDEQLFILADEPGLNKILNNLLHNALKYAESYIEVEARKEDGNAVVSIRNDGPIIPSEHRSRIFEPFVQYGNDAKGVGIGLSLARTLAELHGGRLVLDDDTTCTDFILTLPLYRASEEATGEEEQAAVAPGDEPEKPGLPTLLIVEDNTDLAAYLKRKLQDEYRTLTAATAERALELLRQQEADLILSDIALNGMSGLDLCKKVCTDFETSHIPVILLSALSSTRSKVVGMECGASLYIEKPFNMEYLQACIRNILDKRITLKNAFRSKVMPLAAHLYNLPHSDEEFLSRLDSIILANISDPNFSNEQLAEAFFLSKSTLNRKIKGLLDTTPNDYIRTKRLIVAAQMLTENHCRINEVCYSVGFNTPSYFAKCFKKFYGILPAEYMKEHNAD</sequence>
<feature type="chain" id="PRO_5010377686" description="histidine kinase" evidence="10">
    <location>
        <begin position="29"/>
        <end position="1336"/>
    </location>
</feature>
<reference evidence="14 15" key="1">
    <citation type="submission" date="2016-10" db="EMBL/GenBank/DDBJ databases">
        <authorList>
            <person name="de Groot N.N."/>
        </authorList>
    </citation>
    <scope>NUCLEOTIDE SEQUENCE [LARGE SCALE GENOMIC DNA]</scope>
    <source>
        <strain evidence="14 15">DSM 25383</strain>
    </source>
</reference>
<keyword evidence="5" id="KW-0238">DNA-binding</keyword>
<dbReference type="PROSITE" id="PS00041">
    <property type="entry name" value="HTH_ARAC_FAMILY_1"/>
    <property type="match status" value="1"/>
</dbReference>
<dbReference type="RefSeq" id="WP_010263381.1">
    <property type="nucleotide sequence ID" value="NZ_CAEG01000012.1"/>
</dbReference>
<keyword evidence="14" id="KW-0418">Kinase</keyword>
<dbReference type="GO" id="GO:0003700">
    <property type="term" value="F:DNA-binding transcription factor activity"/>
    <property type="evidence" value="ECO:0007669"/>
    <property type="project" value="InterPro"/>
</dbReference>
<evidence type="ECO:0000256" key="10">
    <source>
        <dbReference type="SAM" id="SignalP"/>
    </source>
</evidence>
<evidence type="ECO:0000256" key="3">
    <source>
        <dbReference type="ARBA" id="ARBA00022553"/>
    </source>
</evidence>
<dbReference type="Pfam" id="PF00512">
    <property type="entry name" value="HisKA"/>
    <property type="match status" value="1"/>
</dbReference>
<dbReference type="Pfam" id="PF02518">
    <property type="entry name" value="HATPase_c"/>
    <property type="match status" value="1"/>
</dbReference>
<dbReference type="SUPFAM" id="SSF63829">
    <property type="entry name" value="Calcium-dependent phosphotriesterase"/>
    <property type="match status" value="3"/>
</dbReference>
<dbReference type="InterPro" id="IPR004358">
    <property type="entry name" value="Sig_transdc_His_kin-like_C"/>
</dbReference>